<sequence>MYAVFLSGGKQYRAIKNQIVRLEKLNYSLGETVEFNSILMVANKEHVSFGNPFIKGAKITANIENHGRCKKIKVIKFNRRKHYKKQQGHRQYFTDVKIININNILEENKKNGT</sequence>
<comment type="similarity">
    <text evidence="1 6 7">Belongs to the bacterial ribosomal protein bL21 family.</text>
</comment>
<dbReference type="Proteomes" id="UP000298773">
    <property type="component" value="Chromosome"/>
</dbReference>
<dbReference type="GO" id="GO:0003735">
    <property type="term" value="F:structural constituent of ribosome"/>
    <property type="evidence" value="ECO:0007669"/>
    <property type="project" value="InterPro"/>
</dbReference>
<dbReference type="Pfam" id="PF00829">
    <property type="entry name" value="Ribosomal_L21p"/>
    <property type="match status" value="1"/>
</dbReference>
<comment type="subunit">
    <text evidence="6">Part of the 50S ribosomal subunit. Contacts protein L20.</text>
</comment>
<comment type="function">
    <text evidence="6 7">This protein binds to 23S rRNA in the presence of protein L20.</text>
</comment>
<dbReference type="GO" id="GO:0005840">
    <property type="term" value="C:ribosome"/>
    <property type="evidence" value="ECO:0007669"/>
    <property type="project" value="UniProtKB-KW"/>
</dbReference>
<dbReference type="PANTHER" id="PTHR21349">
    <property type="entry name" value="50S RIBOSOMAL PROTEIN L21"/>
    <property type="match status" value="1"/>
</dbReference>
<dbReference type="SUPFAM" id="SSF141091">
    <property type="entry name" value="L21p-like"/>
    <property type="match status" value="1"/>
</dbReference>
<protein>
    <recommendedName>
        <fullName evidence="6">Large ribosomal subunit protein bL21</fullName>
    </recommendedName>
</protein>
<proteinExistence type="inferred from homology"/>
<dbReference type="GO" id="GO:0006412">
    <property type="term" value="P:translation"/>
    <property type="evidence" value="ECO:0007669"/>
    <property type="project" value="UniProtKB-UniRule"/>
</dbReference>
<evidence type="ECO:0000313" key="9">
    <source>
        <dbReference type="Proteomes" id="UP000298773"/>
    </source>
</evidence>
<dbReference type="GO" id="GO:0019843">
    <property type="term" value="F:rRNA binding"/>
    <property type="evidence" value="ECO:0007669"/>
    <property type="project" value="UniProtKB-UniRule"/>
</dbReference>
<evidence type="ECO:0000256" key="6">
    <source>
        <dbReference type="HAMAP-Rule" id="MF_01363"/>
    </source>
</evidence>
<dbReference type="NCBIfam" id="TIGR00061">
    <property type="entry name" value="L21"/>
    <property type="match status" value="1"/>
</dbReference>
<dbReference type="EMBL" id="CP034873">
    <property type="protein sequence ID" value="QCI21678.1"/>
    <property type="molecule type" value="Genomic_DNA"/>
</dbReference>
<keyword evidence="2 6" id="KW-0699">rRNA-binding</keyword>
<evidence type="ECO:0000256" key="3">
    <source>
        <dbReference type="ARBA" id="ARBA00022884"/>
    </source>
</evidence>
<name>A0A4D6Y5R0_9GAMM</name>
<dbReference type="HAMAP" id="MF_01363">
    <property type="entry name" value="Ribosomal_bL21"/>
    <property type="match status" value="1"/>
</dbReference>
<evidence type="ECO:0000313" key="8">
    <source>
        <dbReference type="EMBL" id="QCI21678.1"/>
    </source>
</evidence>
<keyword evidence="4 6" id="KW-0689">Ribosomal protein</keyword>
<evidence type="ECO:0000256" key="1">
    <source>
        <dbReference type="ARBA" id="ARBA00008563"/>
    </source>
</evidence>
<organism evidence="8 9">
    <name type="scientific">Buchnera aphidicola</name>
    <name type="common">Hyadaphis tataricae</name>
    <dbReference type="NCBI Taxonomy" id="1241859"/>
    <lineage>
        <taxon>Bacteria</taxon>
        <taxon>Pseudomonadati</taxon>
        <taxon>Pseudomonadota</taxon>
        <taxon>Gammaproteobacteria</taxon>
        <taxon>Enterobacterales</taxon>
        <taxon>Erwiniaceae</taxon>
        <taxon>Buchnera</taxon>
    </lineage>
</organism>
<reference evidence="8 9" key="2">
    <citation type="submission" date="2019-05" db="EMBL/GenBank/DDBJ databases">
        <title>Genome evolution of the obligate endosymbiont Buchnera aphidicola.</title>
        <authorList>
            <person name="Moran N.A."/>
        </authorList>
    </citation>
    <scope>NUCLEOTIDE SEQUENCE [LARGE SCALE GENOMIC DNA]</scope>
    <source>
        <strain evidence="8 9">Hta</strain>
    </source>
</reference>
<evidence type="ECO:0000256" key="7">
    <source>
        <dbReference type="RuleBase" id="RU000562"/>
    </source>
</evidence>
<dbReference type="AlphaFoldDB" id="A0A4D6Y5R0"/>
<dbReference type="GO" id="GO:1990904">
    <property type="term" value="C:ribonucleoprotein complex"/>
    <property type="evidence" value="ECO:0007669"/>
    <property type="project" value="UniProtKB-KW"/>
</dbReference>
<dbReference type="InterPro" id="IPR036164">
    <property type="entry name" value="bL21-like_sf"/>
</dbReference>
<keyword evidence="5 6" id="KW-0687">Ribonucleoprotein</keyword>
<gene>
    <name evidence="6 8" type="primary">rplU</name>
    <name evidence="8" type="ORF">D9V69_01925</name>
</gene>
<accession>A0A4D6Y5R0</accession>
<evidence type="ECO:0000256" key="5">
    <source>
        <dbReference type="ARBA" id="ARBA00023274"/>
    </source>
</evidence>
<dbReference type="RefSeq" id="WP_158356648.1">
    <property type="nucleotide sequence ID" value="NZ_CP034873.1"/>
</dbReference>
<reference evidence="8 9" key="1">
    <citation type="submission" date="2018-12" db="EMBL/GenBank/DDBJ databases">
        <authorList>
            <person name="Chong R.A."/>
        </authorList>
    </citation>
    <scope>NUCLEOTIDE SEQUENCE [LARGE SCALE GENOMIC DNA]</scope>
    <source>
        <strain evidence="8 9">Hta</strain>
    </source>
</reference>
<keyword evidence="3 6" id="KW-0694">RNA-binding</keyword>
<dbReference type="InterPro" id="IPR001787">
    <property type="entry name" value="Ribosomal_bL21"/>
</dbReference>
<dbReference type="PROSITE" id="PS01169">
    <property type="entry name" value="RIBOSOMAL_L21"/>
    <property type="match status" value="1"/>
</dbReference>
<evidence type="ECO:0000256" key="4">
    <source>
        <dbReference type="ARBA" id="ARBA00022980"/>
    </source>
</evidence>
<dbReference type="GO" id="GO:0005737">
    <property type="term" value="C:cytoplasm"/>
    <property type="evidence" value="ECO:0007669"/>
    <property type="project" value="UniProtKB-ARBA"/>
</dbReference>
<dbReference type="InterPro" id="IPR018258">
    <property type="entry name" value="Ribosomal_bL21_CS"/>
</dbReference>
<dbReference type="InterPro" id="IPR028909">
    <property type="entry name" value="bL21-like"/>
</dbReference>
<dbReference type="PANTHER" id="PTHR21349:SF0">
    <property type="entry name" value="LARGE RIBOSOMAL SUBUNIT PROTEIN BL21M"/>
    <property type="match status" value="1"/>
</dbReference>
<evidence type="ECO:0000256" key="2">
    <source>
        <dbReference type="ARBA" id="ARBA00022730"/>
    </source>
</evidence>
<dbReference type="OrthoDB" id="9813334at2"/>